<feature type="signal peptide" evidence="4">
    <location>
        <begin position="1"/>
        <end position="22"/>
    </location>
</feature>
<keyword evidence="2" id="KW-0472">Membrane</keyword>
<protein>
    <submittedName>
        <fullName evidence="6">TonB-dependent receptor</fullName>
    </submittedName>
</protein>
<dbReference type="InterPro" id="IPR036942">
    <property type="entry name" value="Beta-barrel_TonB_sf"/>
</dbReference>
<dbReference type="PANTHER" id="PTHR40980:SF4">
    <property type="entry name" value="TONB-DEPENDENT RECEPTOR-LIKE BETA-BARREL DOMAIN-CONTAINING PROTEIN"/>
    <property type="match status" value="1"/>
</dbReference>
<dbReference type="Pfam" id="PF13620">
    <property type="entry name" value="CarboxypepD_reg"/>
    <property type="match status" value="1"/>
</dbReference>
<evidence type="ECO:0000313" key="6">
    <source>
        <dbReference type="EMBL" id="QKJ29313.1"/>
    </source>
</evidence>
<dbReference type="GO" id="GO:0009279">
    <property type="term" value="C:cell outer membrane"/>
    <property type="evidence" value="ECO:0007669"/>
    <property type="project" value="UniProtKB-SubCell"/>
</dbReference>
<evidence type="ECO:0000256" key="2">
    <source>
        <dbReference type="ARBA" id="ARBA00023136"/>
    </source>
</evidence>
<comment type="subcellular location">
    <subcellularLocation>
        <location evidence="1">Cell outer membrane</location>
    </subcellularLocation>
</comment>
<gene>
    <name evidence="6" type="ORF">HQ865_05935</name>
</gene>
<dbReference type="PANTHER" id="PTHR40980">
    <property type="entry name" value="PLUG DOMAIN-CONTAINING PROTEIN"/>
    <property type="match status" value="1"/>
</dbReference>
<keyword evidence="4" id="KW-0732">Signal</keyword>
<evidence type="ECO:0000259" key="5">
    <source>
        <dbReference type="Pfam" id="PF14905"/>
    </source>
</evidence>
<feature type="domain" description="Outer membrane protein beta-barrel" evidence="5">
    <location>
        <begin position="383"/>
        <end position="780"/>
    </location>
</feature>
<dbReference type="InterPro" id="IPR013784">
    <property type="entry name" value="Carb-bd-like_fold"/>
</dbReference>
<dbReference type="KEGG" id="mmab:HQ865_05935"/>
<dbReference type="EMBL" id="CP054139">
    <property type="protein sequence ID" value="QKJ29313.1"/>
    <property type="molecule type" value="Genomic_DNA"/>
</dbReference>
<feature type="chain" id="PRO_5028967491" evidence="4">
    <location>
        <begin position="23"/>
        <end position="808"/>
    </location>
</feature>
<dbReference type="RefSeq" id="WP_173414007.1">
    <property type="nucleotide sequence ID" value="NZ_CP054139.1"/>
</dbReference>
<dbReference type="InterPro" id="IPR041700">
    <property type="entry name" value="OMP_b-brl_3"/>
</dbReference>
<evidence type="ECO:0000256" key="1">
    <source>
        <dbReference type="ARBA" id="ARBA00004442"/>
    </source>
</evidence>
<organism evidence="6 7">
    <name type="scientific">Mucilaginibacter mali</name>
    <dbReference type="NCBI Taxonomy" id="2740462"/>
    <lineage>
        <taxon>Bacteria</taxon>
        <taxon>Pseudomonadati</taxon>
        <taxon>Bacteroidota</taxon>
        <taxon>Sphingobacteriia</taxon>
        <taxon>Sphingobacteriales</taxon>
        <taxon>Sphingobacteriaceae</taxon>
        <taxon>Mucilaginibacter</taxon>
    </lineage>
</organism>
<dbReference type="SUPFAM" id="SSF49452">
    <property type="entry name" value="Starch-binding domain-like"/>
    <property type="match status" value="1"/>
</dbReference>
<dbReference type="AlphaFoldDB" id="A0A7D4TL95"/>
<reference evidence="6 7" key="1">
    <citation type="submission" date="2020-05" db="EMBL/GenBank/DDBJ databases">
        <title>Mucilaginibacter mali sp. nov.</title>
        <authorList>
            <person name="Kim H.S."/>
            <person name="Lee K.C."/>
            <person name="Suh M.K."/>
            <person name="Kim J.-S."/>
            <person name="Han K.-I."/>
            <person name="Eom M.K."/>
            <person name="Shin Y.K."/>
            <person name="Lee J.-S."/>
        </authorList>
    </citation>
    <scope>NUCLEOTIDE SEQUENCE [LARGE SCALE GENOMIC DNA]</scope>
    <source>
        <strain evidence="6 7">G2-14</strain>
    </source>
</reference>
<sequence>MKLLFGCLTASVFLLLYTNAKAQNKFSDVQGQVVLQDNSMALAAAVSIIRERDSVLINTSVVAADGFFKFHNIPAGTYIISVNYSGYQTRSSAAFVVGNSTPVTVPTIKLIKSIALKEVVITNKTAYIENRPDKIVLNIEKGGLSSGISVLDVLGSAPGVRVGHDGEVFLKGVQKAGIAINGRMVKLSPADLAEQLQNLPIGSISQVELIANPSAKYEATGAGGLINIILKKGQGDGFNGSVSPSVGRGNFNRFGSGINLNYRSGKLNFFGGMNFNDYNTDHTILTHRYVGAITKFDVDYYNSQKTYSGSYNAGADYNIDATHTLGLLIVGSFNNSFLHKNTASSISNNSIPDSTLTTASILNKRINNITYNLNYNGKLGYSDQILSADADYSIYNRTSAEDLNSIIYYANTGFTSPPSYYINYAPTRITNVSGRVDYVNPVSKKLRLEAGLKSVYTNSDNSQQFDKLIDGVHYQNDILSSQFKYTENITAAYINYIATPSKKFDYQIDLRVEHTHSDANTIDEKHQVVRNYTDYFPVLMLNYHASADHLLSFNFNRRIDRPVYQELNPIIAFQDRYDLTSGNAYLKPAYQDKIEFAHTYKGKYTSSLYATFTRDFNNFTYFAQNDATGIFMVGKMNLKTAHVYGITFDAPVELNNWWNININVDASYQHYTDYAGKLDQGTTDAIFKLNQQFILPGDVMINLAAQYEVPTFYAIYHYRASYYATPSISKKLFGKQATLSFTLKDAFNTERDRYSTEYANLSMMGYDKKETRIGSLSFTWRFGKSTVKASRKHSVGNSDDMKRVTGVN</sequence>
<evidence type="ECO:0000313" key="7">
    <source>
        <dbReference type="Proteomes" id="UP000505355"/>
    </source>
</evidence>
<dbReference type="Gene3D" id="2.170.130.10">
    <property type="entry name" value="TonB-dependent receptor, plug domain"/>
    <property type="match status" value="1"/>
</dbReference>
<dbReference type="Proteomes" id="UP000505355">
    <property type="component" value="Chromosome"/>
</dbReference>
<dbReference type="SUPFAM" id="SSF56935">
    <property type="entry name" value="Porins"/>
    <property type="match status" value="1"/>
</dbReference>
<evidence type="ECO:0000256" key="3">
    <source>
        <dbReference type="ARBA" id="ARBA00023237"/>
    </source>
</evidence>
<dbReference type="Pfam" id="PF14905">
    <property type="entry name" value="OMP_b-brl_3"/>
    <property type="match status" value="1"/>
</dbReference>
<proteinExistence type="predicted"/>
<accession>A0A7D4TL95</accession>
<dbReference type="InterPro" id="IPR037066">
    <property type="entry name" value="Plug_dom_sf"/>
</dbReference>
<name>A0A7D4TL95_9SPHI</name>
<dbReference type="Gene3D" id="2.60.40.1120">
    <property type="entry name" value="Carboxypeptidase-like, regulatory domain"/>
    <property type="match status" value="1"/>
</dbReference>
<dbReference type="Gene3D" id="2.40.170.20">
    <property type="entry name" value="TonB-dependent receptor, beta-barrel domain"/>
    <property type="match status" value="1"/>
</dbReference>
<evidence type="ECO:0000256" key="4">
    <source>
        <dbReference type="SAM" id="SignalP"/>
    </source>
</evidence>
<dbReference type="GO" id="GO:0030246">
    <property type="term" value="F:carbohydrate binding"/>
    <property type="evidence" value="ECO:0007669"/>
    <property type="project" value="InterPro"/>
</dbReference>
<keyword evidence="6" id="KW-0675">Receptor</keyword>
<keyword evidence="7" id="KW-1185">Reference proteome</keyword>
<keyword evidence="3" id="KW-0998">Cell outer membrane</keyword>